<dbReference type="InterPro" id="IPR006119">
    <property type="entry name" value="Resolv_N"/>
</dbReference>
<evidence type="ECO:0000313" key="2">
    <source>
        <dbReference type="EMBL" id="MDR7328346.1"/>
    </source>
</evidence>
<feature type="domain" description="Resolvase/invertase-type recombinase catalytic" evidence="1">
    <location>
        <begin position="1"/>
        <end position="51"/>
    </location>
</feature>
<evidence type="ECO:0000313" key="3">
    <source>
        <dbReference type="Proteomes" id="UP001180840"/>
    </source>
</evidence>
<protein>
    <submittedName>
        <fullName evidence="2">DNA invertase Pin-like site-specific DNA recombinase</fullName>
    </submittedName>
</protein>
<evidence type="ECO:0000259" key="1">
    <source>
        <dbReference type="PROSITE" id="PS51736"/>
    </source>
</evidence>
<dbReference type="Proteomes" id="UP001180840">
    <property type="component" value="Unassembled WGS sequence"/>
</dbReference>
<keyword evidence="3" id="KW-1185">Reference proteome</keyword>
<accession>A0ABU1ZTT9</accession>
<dbReference type="InterPro" id="IPR036162">
    <property type="entry name" value="Resolvase-like_N_sf"/>
</dbReference>
<dbReference type="EMBL" id="JAVDXZ010000001">
    <property type="protein sequence ID" value="MDR7328346.1"/>
    <property type="molecule type" value="Genomic_DNA"/>
</dbReference>
<gene>
    <name evidence="2" type="ORF">J2S39_000022</name>
</gene>
<dbReference type="Pfam" id="PF00239">
    <property type="entry name" value="Resolvase"/>
    <property type="match status" value="1"/>
</dbReference>
<dbReference type="PROSITE" id="PS51736">
    <property type="entry name" value="RECOMBINASES_3"/>
    <property type="match status" value="1"/>
</dbReference>
<dbReference type="Gene3D" id="3.40.50.1390">
    <property type="entry name" value="Resolvase, N-terminal catalytic domain"/>
    <property type="match status" value="1"/>
</dbReference>
<organism evidence="2 3">
    <name type="scientific">Corynebacterium guangdongense</name>
    <dbReference type="NCBI Taxonomy" id="1783348"/>
    <lineage>
        <taxon>Bacteria</taxon>
        <taxon>Bacillati</taxon>
        <taxon>Actinomycetota</taxon>
        <taxon>Actinomycetes</taxon>
        <taxon>Mycobacteriales</taxon>
        <taxon>Corynebacteriaceae</taxon>
        <taxon>Corynebacterium</taxon>
    </lineage>
</organism>
<reference evidence="2" key="1">
    <citation type="submission" date="2023-07" db="EMBL/GenBank/DDBJ databases">
        <title>Sequencing the genomes of 1000 actinobacteria strains.</title>
        <authorList>
            <person name="Klenk H.-P."/>
        </authorList>
    </citation>
    <scope>NUCLEOTIDE SEQUENCE</scope>
    <source>
        <strain evidence="2">DSM 107476</strain>
    </source>
</reference>
<name>A0ABU1ZTT9_9CORY</name>
<proteinExistence type="predicted"/>
<sequence length="68" mass="7876">MKFLKECQTYSQDSSPVAKLMLSMLGAVAEFERSIIRERQAEGIAKAKVLVELVWLSWRHAWRLRLVA</sequence>
<comment type="caution">
    <text evidence="2">The sequence shown here is derived from an EMBL/GenBank/DDBJ whole genome shotgun (WGS) entry which is preliminary data.</text>
</comment>
<dbReference type="SUPFAM" id="SSF53041">
    <property type="entry name" value="Resolvase-like"/>
    <property type="match status" value="1"/>
</dbReference>